<evidence type="ECO:0000313" key="2">
    <source>
        <dbReference type="Proteomes" id="UP000640930"/>
    </source>
</evidence>
<sequence length="108" mass="12383">MVLLQRHIPYETSTSWSVESYAELSYNEIKSGLKSSFTSTKKITDSMSCSIPKNKKGAYQTRDVYNHYKVKLQEWISVDGRKSKTGKTKTVTIKKKVGLEDRCNLINK</sequence>
<evidence type="ECO:0000313" key="1">
    <source>
        <dbReference type="EMBL" id="MBD8025939.1"/>
    </source>
</evidence>
<gene>
    <name evidence="1" type="ORF">H9636_04625</name>
</gene>
<dbReference type="RefSeq" id="WP_191706461.1">
    <property type="nucleotide sequence ID" value="NZ_JACSQA010000004.1"/>
</dbReference>
<accession>A0ABR8X9D7</accession>
<comment type="caution">
    <text evidence="1">The sequence shown here is derived from an EMBL/GenBank/DDBJ whole genome shotgun (WGS) entry which is preliminary data.</text>
</comment>
<proteinExistence type="predicted"/>
<organism evidence="1 2">
    <name type="scientific">Ureibacillus galli</name>
    <dbReference type="NCBI Taxonomy" id="2762222"/>
    <lineage>
        <taxon>Bacteria</taxon>
        <taxon>Bacillati</taxon>
        <taxon>Bacillota</taxon>
        <taxon>Bacilli</taxon>
        <taxon>Bacillales</taxon>
        <taxon>Caryophanaceae</taxon>
        <taxon>Ureibacillus</taxon>
    </lineage>
</organism>
<dbReference type="Proteomes" id="UP000640930">
    <property type="component" value="Unassembled WGS sequence"/>
</dbReference>
<reference evidence="1 2" key="1">
    <citation type="submission" date="2020-08" db="EMBL/GenBank/DDBJ databases">
        <title>A Genomic Blueprint of the Chicken Gut Microbiome.</title>
        <authorList>
            <person name="Gilroy R."/>
            <person name="Ravi A."/>
            <person name="Getino M."/>
            <person name="Pursley I."/>
            <person name="Horton D.L."/>
            <person name="Alikhan N.-F."/>
            <person name="Baker D."/>
            <person name="Gharbi K."/>
            <person name="Hall N."/>
            <person name="Watson M."/>
            <person name="Adriaenssens E.M."/>
            <person name="Foster-Nyarko E."/>
            <person name="Jarju S."/>
            <person name="Secka A."/>
            <person name="Antonio M."/>
            <person name="Oren A."/>
            <person name="Chaudhuri R."/>
            <person name="La Ragione R.M."/>
            <person name="Hildebrand F."/>
            <person name="Pallen M.J."/>
        </authorList>
    </citation>
    <scope>NUCLEOTIDE SEQUENCE [LARGE SCALE GENOMIC DNA]</scope>
    <source>
        <strain evidence="1 2">Re31</strain>
    </source>
</reference>
<dbReference type="EMBL" id="JACSQA010000004">
    <property type="protein sequence ID" value="MBD8025939.1"/>
    <property type="molecule type" value="Genomic_DNA"/>
</dbReference>
<protein>
    <submittedName>
        <fullName evidence="1">Uncharacterized protein</fullName>
    </submittedName>
</protein>
<keyword evidence="2" id="KW-1185">Reference proteome</keyword>
<name>A0ABR8X9D7_9BACL</name>